<gene>
    <name evidence="1" type="ORF">DFH07DRAFT_966993</name>
</gene>
<dbReference type="AlphaFoldDB" id="A0AAD7I6R8"/>
<dbReference type="EMBL" id="JARJLG010000151">
    <property type="protein sequence ID" value="KAJ7736034.1"/>
    <property type="molecule type" value="Genomic_DNA"/>
</dbReference>
<organism evidence="1 2">
    <name type="scientific">Mycena maculata</name>
    <dbReference type="NCBI Taxonomy" id="230809"/>
    <lineage>
        <taxon>Eukaryota</taxon>
        <taxon>Fungi</taxon>
        <taxon>Dikarya</taxon>
        <taxon>Basidiomycota</taxon>
        <taxon>Agaricomycotina</taxon>
        <taxon>Agaricomycetes</taxon>
        <taxon>Agaricomycetidae</taxon>
        <taxon>Agaricales</taxon>
        <taxon>Marasmiineae</taxon>
        <taxon>Mycenaceae</taxon>
        <taxon>Mycena</taxon>
    </lineage>
</organism>
<accession>A0AAD7I6R8</accession>
<dbReference type="Proteomes" id="UP001215280">
    <property type="component" value="Unassembled WGS sequence"/>
</dbReference>
<name>A0AAD7I6R8_9AGAR</name>
<evidence type="ECO:0000313" key="1">
    <source>
        <dbReference type="EMBL" id="KAJ7736034.1"/>
    </source>
</evidence>
<reference evidence="1" key="1">
    <citation type="submission" date="2023-03" db="EMBL/GenBank/DDBJ databases">
        <title>Massive genome expansion in bonnet fungi (Mycena s.s.) driven by repeated elements and novel gene families across ecological guilds.</title>
        <authorList>
            <consortium name="Lawrence Berkeley National Laboratory"/>
            <person name="Harder C.B."/>
            <person name="Miyauchi S."/>
            <person name="Viragh M."/>
            <person name="Kuo A."/>
            <person name="Thoen E."/>
            <person name="Andreopoulos B."/>
            <person name="Lu D."/>
            <person name="Skrede I."/>
            <person name="Drula E."/>
            <person name="Henrissat B."/>
            <person name="Morin E."/>
            <person name="Kohler A."/>
            <person name="Barry K."/>
            <person name="LaButti K."/>
            <person name="Morin E."/>
            <person name="Salamov A."/>
            <person name="Lipzen A."/>
            <person name="Mereny Z."/>
            <person name="Hegedus B."/>
            <person name="Baldrian P."/>
            <person name="Stursova M."/>
            <person name="Weitz H."/>
            <person name="Taylor A."/>
            <person name="Grigoriev I.V."/>
            <person name="Nagy L.G."/>
            <person name="Martin F."/>
            <person name="Kauserud H."/>
        </authorList>
    </citation>
    <scope>NUCLEOTIDE SEQUENCE</scope>
    <source>
        <strain evidence="1">CBHHK188m</strain>
    </source>
</reference>
<sequence>MRSDCYLEGRSRALNDYSEVVHSVRLLSTLFNPFIEKEWLYVDAARSVPSGTAFPVDTAETTQTGIIGLFASSDGSFLGFYQMPGSPLASTLAATKRSTYAGAYTFNTPAEAGDVFEIYLAESTAYTLAGIGWSSALTLGPGQGAYVELTISGVSTAAGATPYDNLYETTIYTIDDATGEVTANWVNPSGTTIQTFFMWSPARTALVFTGDTTAAKSDFVTDAGTVSSGTGLGSDAVEVALYFGDLTDWSGYY</sequence>
<keyword evidence="2" id="KW-1185">Reference proteome</keyword>
<proteinExistence type="predicted"/>
<evidence type="ECO:0000313" key="2">
    <source>
        <dbReference type="Proteomes" id="UP001215280"/>
    </source>
</evidence>
<protein>
    <submittedName>
        <fullName evidence="1">Uncharacterized protein</fullName>
    </submittedName>
</protein>
<comment type="caution">
    <text evidence="1">The sequence shown here is derived from an EMBL/GenBank/DDBJ whole genome shotgun (WGS) entry which is preliminary data.</text>
</comment>